<dbReference type="SUPFAM" id="SSF53067">
    <property type="entry name" value="Actin-like ATPase domain"/>
    <property type="match status" value="2"/>
</dbReference>
<dbReference type="PANTHER" id="PTHR11735:SF11">
    <property type="entry name" value="TRNA THREONYLCARBAMOYLADENOSINE BIOSYNTHESIS PROTEIN TSAB"/>
    <property type="match status" value="1"/>
</dbReference>
<dbReference type="Pfam" id="PF00814">
    <property type="entry name" value="TsaD"/>
    <property type="match status" value="1"/>
</dbReference>
<accession>A0A841GWE5</accession>
<dbReference type="NCBIfam" id="TIGR03725">
    <property type="entry name" value="T6A_YeaZ"/>
    <property type="match status" value="1"/>
</dbReference>
<dbReference type="RefSeq" id="WP_170030743.1">
    <property type="nucleotide sequence ID" value="NZ_JABDTL010000001.1"/>
</dbReference>
<organism evidence="2 3">
    <name type="scientific">Longimicrobium terrae</name>
    <dbReference type="NCBI Taxonomy" id="1639882"/>
    <lineage>
        <taxon>Bacteria</taxon>
        <taxon>Pseudomonadati</taxon>
        <taxon>Gemmatimonadota</taxon>
        <taxon>Longimicrobiia</taxon>
        <taxon>Longimicrobiales</taxon>
        <taxon>Longimicrobiaceae</taxon>
        <taxon>Longimicrobium</taxon>
    </lineage>
</organism>
<evidence type="ECO:0000259" key="1">
    <source>
        <dbReference type="Pfam" id="PF00814"/>
    </source>
</evidence>
<dbReference type="InterPro" id="IPR043129">
    <property type="entry name" value="ATPase_NBD"/>
</dbReference>
<dbReference type="Proteomes" id="UP000582837">
    <property type="component" value="Unassembled WGS sequence"/>
</dbReference>
<feature type="domain" description="Gcp-like" evidence="1">
    <location>
        <begin position="36"/>
        <end position="129"/>
    </location>
</feature>
<name>A0A841GWE5_9BACT</name>
<reference evidence="2 3" key="1">
    <citation type="submission" date="2020-08" db="EMBL/GenBank/DDBJ databases">
        <title>Genomic Encyclopedia of Type Strains, Phase IV (KMG-IV): sequencing the most valuable type-strain genomes for metagenomic binning, comparative biology and taxonomic classification.</title>
        <authorList>
            <person name="Goeker M."/>
        </authorList>
    </citation>
    <scope>NUCLEOTIDE SEQUENCE [LARGE SCALE GENOMIC DNA]</scope>
    <source>
        <strain evidence="2 3">DSM 29007</strain>
    </source>
</reference>
<dbReference type="Gene3D" id="3.30.420.40">
    <property type="match status" value="2"/>
</dbReference>
<evidence type="ECO:0000313" key="3">
    <source>
        <dbReference type="Proteomes" id="UP000582837"/>
    </source>
</evidence>
<dbReference type="EMBL" id="JACHIA010000001">
    <property type="protein sequence ID" value="MBB6068556.1"/>
    <property type="molecule type" value="Genomic_DNA"/>
</dbReference>
<dbReference type="GO" id="GO:0002949">
    <property type="term" value="P:tRNA threonylcarbamoyladenosine modification"/>
    <property type="evidence" value="ECO:0007669"/>
    <property type="project" value="InterPro"/>
</dbReference>
<dbReference type="InterPro" id="IPR000905">
    <property type="entry name" value="Gcp-like_dom"/>
</dbReference>
<gene>
    <name evidence="2" type="ORF">HNQ61_000167</name>
</gene>
<evidence type="ECO:0000313" key="2">
    <source>
        <dbReference type="EMBL" id="MBB6068556.1"/>
    </source>
</evidence>
<keyword evidence="3" id="KW-1185">Reference proteome</keyword>
<dbReference type="PANTHER" id="PTHR11735">
    <property type="entry name" value="TRNA N6-ADENOSINE THREONYLCARBAMOYLTRANSFERASE"/>
    <property type="match status" value="1"/>
</dbReference>
<dbReference type="AlphaFoldDB" id="A0A841GWE5"/>
<dbReference type="InterPro" id="IPR022496">
    <property type="entry name" value="T6A_TsaB"/>
</dbReference>
<protein>
    <submittedName>
        <fullName evidence="2">tRNA threonylcarbamoyladenosine biosynthesis protein TsaB</fullName>
    </submittedName>
</protein>
<proteinExistence type="predicted"/>
<dbReference type="GO" id="GO:0005829">
    <property type="term" value="C:cytosol"/>
    <property type="evidence" value="ECO:0007669"/>
    <property type="project" value="TreeGrafter"/>
</dbReference>
<sequence>MSATDGPLLALDSSTRAAYVALWMDGRIVAEQTVAAASNASSALLPAVDAVLRAAGIAPVQIGAIAVGGGPGSFTGLRIAAATAKGMVHALGVPLFAWSGLMAAAAAQGVPGQTVCALFDARNREVFAGAWRFGEDGAVDEVLPVDALRVDELRTRLGDGPVRFCGEGSVLYADDLRAAFGPDAVLGDDASLAAGLLWLARHAPESGRIADAAAWEPEYVRAAGAERMAAAKTG</sequence>
<comment type="caution">
    <text evidence="2">The sequence shown here is derived from an EMBL/GenBank/DDBJ whole genome shotgun (WGS) entry which is preliminary data.</text>
</comment>